<dbReference type="AlphaFoldDB" id="A0AAD9XNW6"/>
<comment type="caution">
    <text evidence="1">The sequence shown here is derived from an EMBL/GenBank/DDBJ whole genome shotgun (WGS) entry which is preliminary data.</text>
</comment>
<proteinExistence type="predicted"/>
<dbReference type="EMBL" id="JANJYI010000001">
    <property type="protein sequence ID" value="KAK2662865.1"/>
    <property type="molecule type" value="Genomic_DNA"/>
</dbReference>
<name>A0AAD9XNW6_9ROSI</name>
<evidence type="ECO:0000313" key="1">
    <source>
        <dbReference type="EMBL" id="KAK2662865.1"/>
    </source>
</evidence>
<keyword evidence="2" id="KW-1185">Reference proteome</keyword>
<gene>
    <name evidence="1" type="ORF">Ddye_001439</name>
</gene>
<reference evidence="1" key="1">
    <citation type="journal article" date="2023" name="Plant J.">
        <title>Genome sequences and population genomics provide insights into the demographic history, inbreeding, and mutation load of two 'living fossil' tree species of Dipteronia.</title>
        <authorList>
            <person name="Feng Y."/>
            <person name="Comes H.P."/>
            <person name="Chen J."/>
            <person name="Zhu S."/>
            <person name="Lu R."/>
            <person name="Zhang X."/>
            <person name="Li P."/>
            <person name="Qiu J."/>
            <person name="Olsen K.M."/>
            <person name="Qiu Y."/>
        </authorList>
    </citation>
    <scope>NUCLEOTIDE SEQUENCE</scope>
    <source>
        <strain evidence="1">KIB01</strain>
    </source>
</reference>
<sequence length="126" mass="13546">MDEMSMIIGHVGVVEDISMVINDVGAVENTSINLVRFVNGLHVLQIIIGFVRPLPVPFPGHLHGYSLLSGGSSSNYRSWSGCLESGLRRGNLLGCTTGYATIGVFTWLVVLTADLDSFAIFVSFSL</sequence>
<organism evidence="1 2">
    <name type="scientific">Dipteronia dyeriana</name>
    <dbReference type="NCBI Taxonomy" id="168575"/>
    <lineage>
        <taxon>Eukaryota</taxon>
        <taxon>Viridiplantae</taxon>
        <taxon>Streptophyta</taxon>
        <taxon>Embryophyta</taxon>
        <taxon>Tracheophyta</taxon>
        <taxon>Spermatophyta</taxon>
        <taxon>Magnoliopsida</taxon>
        <taxon>eudicotyledons</taxon>
        <taxon>Gunneridae</taxon>
        <taxon>Pentapetalae</taxon>
        <taxon>rosids</taxon>
        <taxon>malvids</taxon>
        <taxon>Sapindales</taxon>
        <taxon>Sapindaceae</taxon>
        <taxon>Hippocastanoideae</taxon>
        <taxon>Acereae</taxon>
        <taxon>Dipteronia</taxon>
    </lineage>
</organism>
<evidence type="ECO:0000313" key="2">
    <source>
        <dbReference type="Proteomes" id="UP001280121"/>
    </source>
</evidence>
<dbReference type="Proteomes" id="UP001280121">
    <property type="component" value="Unassembled WGS sequence"/>
</dbReference>
<accession>A0AAD9XNW6</accession>
<protein>
    <submittedName>
        <fullName evidence="1">Uncharacterized protein</fullName>
    </submittedName>
</protein>